<reference evidence="1" key="1">
    <citation type="submission" date="2021-03" db="EMBL/GenBank/DDBJ databases">
        <authorList>
            <consortium name="DOE Joint Genome Institute"/>
            <person name="Ahrendt S."/>
            <person name="Looney B.P."/>
            <person name="Miyauchi S."/>
            <person name="Morin E."/>
            <person name="Drula E."/>
            <person name="Courty P.E."/>
            <person name="Chicoki N."/>
            <person name="Fauchery L."/>
            <person name="Kohler A."/>
            <person name="Kuo A."/>
            <person name="Labutti K."/>
            <person name="Pangilinan J."/>
            <person name="Lipzen A."/>
            <person name="Riley R."/>
            <person name="Andreopoulos W."/>
            <person name="He G."/>
            <person name="Johnson J."/>
            <person name="Barry K.W."/>
            <person name="Grigoriev I.V."/>
            <person name="Nagy L."/>
            <person name="Hibbett D."/>
            <person name="Henrissat B."/>
            <person name="Matheny P.B."/>
            <person name="Labbe J."/>
            <person name="Martin F."/>
        </authorList>
    </citation>
    <scope>NUCLEOTIDE SEQUENCE</scope>
    <source>
        <strain evidence="1">HHB10654</strain>
    </source>
</reference>
<accession>A0ACB8SXX2</accession>
<comment type="caution">
    <text evidence="1">The sequence shown here is derived from an EMBL/GenBank/DDBJ whole genome shotgun (WGS) entry which is preliminary data.</text>
</comment>
<evidence type="ECO:0000313" key="1">
    <source>
        <dbReference type="EMBL" id="KAI0061434.1"/>
    </source>
</evidence>
<organism evidence="1 2">
    <name type="scientific">Artomyces pyxidatus</name>
    <dbReference type="NCBI Taxonomy" id="48021"/>
    <lineage>
        <taxon>Eukaryota</taxon>
        <taxon>Fungi</taxon>
        <taxon>Dikarya</taxon>
        <taxon>Basidiomycota</taxon>
        <taxon>Agaricomycotina</taxon>
        <taxon>Agaricomycetes</taxon>
        <taxon>Russulales</taxon>
        <taxon>Auriscalpiaceae</taxon>
        <taxon>Artomyces</taxon>
    </lineage>
</organism>
<sequence length="154" mass="17253">MQIAVKSVARGATRPPLLPFPPSPTISPLSRLTGSPFITVFSGLSFPDHLTVFCPHWLGPLYSAFFRPYFRILEPRYTRRSLLSLGGSILAVARVRFRLASTLSSYVGNMPGWSSNERSYVRITIGLGELRTSVNWIGRPPIFQPFRPYCDGHI</sequence>
<dbReference type="EMBL" id="MU277212">
    <property type="protein sequence ID" value="KAI0061434.1"/>
    <property type="molecule type" value="Genomic_DNA"/>
</dbReference>
<evidence type="ECO:0000313" key="2">
    <source>
        <dbReference type="Proteomes" id="UP000814140"/>
    </source>
</evidence>
<keyword evidence="2" id="KW-1185">Reference proteome</keyword>
<protein>
    <submittedName>
        <fullName evidence="1">Uncharacterized protein</fullName>
    </submittedName>
</protein>
<gene>
    <name evidence="1" type="ORF">BV25DRAFT_757111</name>
</gene>
<proteinExistence type="predicted"/>
<dbReference type="Proteomes" id="UP000814140">
    <property type="component" value="Unassembled WGS sequence"/>
</dbReference>
<name>A0ACB8SXX2_9AGAM</name>
<reference evidence="1" key="2">
    <citation type="journal article" date="2022" name="New Phytol.">
        <title>Evolutionary transition to the ectomycorrhizal habit in the genomes of a hyperdiverse lineage of mushroom-forming fungi.</title>
        <authorList>
            <person name="Looney B."/>
            <person name="Miyauchi S."/>
            <person name="Morin E."/>
            <person name="Drula E."/>
            <person name="Courty P.E."/>
            <person name="Kohler A."/>
            <person name="Kuo A."/>
            <person name="LaButti K."/>
            <person name="Pangilinan J."/>
            <person name="Lipzen A."/>
            <person name="Riley R."/>
            <person name="Andreopoulos W."/>
            <person name="He G."/>
            <person name="Johnson J."/>
            <person name="Nolan M."/>
            <person name="Tritt A."/>
            <person name="Barry K.W."/>
            <person name="Grigoriev I.V."/>
            <person name="Nagy L.G."/>
            <person name="Hibbett D."/>
            <person name="Henrissat B."/>
            <person name="Matheny P.B."/>
            <person name="Labbe J."/>
            <person name="Martin F.M."/>
        </authorList>
    </citation>
    <scope>NUCLEOTIDE SEQUENCE</scope>
    <source>
        <strain evidence="1">HHB10654</strain>
    </source>
</reference>